<sequence length="978" mass="110076">MEYPEHKLIKLSITAYVGRDNVQLTVLLNQSEQFGRTYFEYGVANNVASLCPHHVNSLESYVVSVKNARDSLSQTVRIQRTVLNLNREPECRLEAALNPSANLDGDWETKEIPFNNLEKGRTYEYELTLKVSYREVGVYSRPSIVVVRSTPSDLYYASALSPRFTNDLDRIRQIVEIPALPSELSSEVDCSLKYSLDVRNFVGQEITPVLVSSVWSISGTPNLNYKYKFKVTVVHAATELLTFEGPLIILRMPRQTQQASTIFPRVKNEAGTTNQFIYVSAPTGTDECRIEIELYTKDNQKVEEVQAGVFKYIQNRRDLELAYQLRVKVLHNSKTLFQRSVTSKPLGILPLKEFVANIEATVKIVEGNPAVQVHFFNTAPTISESYCSMAFHVTQSLGGSSVQKSTNRPWVQFDDLAPASVYTYNIVAVVMYDTVHIYERILPAMEARTPEISLDLSVEFGEHSSEALCNKSRLTPESFLVLVGERFQLESAQVENHNLELRWTGTTAWNKVKVLLVNGGRTAKHEFLGNSGRIDGLQSCSSYELLFELYAGTILLAISDNYILYTEYPDLSSVENLQVTTDELGQRVSWNQKTHEQCQLEYEISRLSDEPDVKTKTVLVKTTTHTFTDLVPGVLYSYKVRLMANQVPVKKVPFPSIVIEVANNLKSTSQSVIFTPPSGLETCQIIYTIIRKGSDGTKRMSLPQTEQENLRAASEYTYQIEATKTYSGGKSFRALSNLLRLRTNPVMETITYSVRRLTDTSAVISWNPLPAGNQVELAIFQDDATQVHLLNEPYFTVTGLKMCDLLVVKLSLLNGNEITYVAPMKKYIHIPVVPAPTGIVVTELQSPLRHQIVWEPVDMAACKLAYRVQRSVGGNVEEFIREGTKAEFYDTDEGLYRYRIQTVVGDYAASEPSAWVEIGNAVFDKLLATIRPGELVIEWAVNPNHIAHNVHIVVTENNQHYHNHGSQSNHNPAKGCIN</sequence>
<dbReference type="Gene3D" id="2.60.40.10">
    <property type="entry name" value="Immunoglobulins"/>
    <property type="match status" value="1"/>
</dbReference>
<dbReference type="Proteomes" id="UP000243686">
    <property type="component" value="Unassembled WGS sequence"/>
</dbReference>
<reference evidence="3 4" key="1">
    <citation type="submission" date="2015-03" db="EMBL/GenBank/DDBJ databases">
        <title>Draft genome of the nematode, Opisthorchis viverrini.</title>
        <authorList>
            <person name="Mitreva M."/>
        </authorList>
    </citation>
    <scope>NUCLEOTIDE SEQUENCE [LARGE SCALE GENOMIC DNA]</scope>
    <source>
        <strain evidence="3">Khon Kaen</strain>
    </source>
</reference>
<dbReference type="InterPro" id="IPR050991">
    <property type="entry name" value="ECM_Regulatory_Proteins"/>
</dbReference>
<evidence type="ECO:0000259" key="2">
    <source>
        <dbReference type="SMART" id="SM00060"/>
    </source>
</evidence>
<feature type="domain" description="Fibronectin type-III" evidence="2">
    <location>
        <begin position="653"/>
        <end position="731"/>
    </location>
</feature>
<evidence type="ECO:0000313" key="4">
    <source>
        <dbReference type="Proteomes" id="UP000243686"/>
    </source>
</evidence>
<dbReference type="PANTHER" id="PTHR46708:SF2">
    <property type="entry name" value="FIBRONECTIN TYPE-III DOMAIN-CONTAINING PROTEIN"/>
    <property type="match status" value="1"/>
</dbReference>
<dbReference type="PANTHER" id="PTHR46708">
    <property type="entry name" value="TENASCIN"/>
    <property type="match status" value="1"/>
</dbReference>
<dbReference type="SMART" id="SM00060">
    <property type="entry name" value="FN3"/>
    <property type="match status" value="4"/>
</dbReference>
<keyword evidence="1" id="KW-0677">Repeat</keyword>
<name>A0A1S8X614_OPIVI</name>
<dbReference type="EMBL" id="KV891870">
    <property type="protein sequence ID" value="OON22165.1"/>
    <property type="molecule type" value="Genomic_DNA"/>
</dbReference>
<gene>
    <name evidence="3" type="ORF">X801_01935</name>
</gene>
<feature type="domain" description="Fibronectin type-III" evidence="2">
    <location>
        <begin position="571"/>
        <end position="647"/>
    </location>
</feature>
<protein>
    <submittedName>
        <fullName evidence="3">Fibronectin type III domain protein</fullName>
    </submittedName>
</protein>
<organism evidence="3 4">
    <name type="scientific">Opisthorchis viverrini</name>
    <name type="common">Southeast Asian liver fluke</name>
    <dbReference type="NCBI Taxonomy" id="6198"/>
    <lineage>
        <taxon>Eukaryota</taxon>
        <taxon>Metazoa</taxon>
        <taxon>Spiralia</taxon>
        <taxon>Lophotrochozoa</taxon>
        <taxon>Platyhelminthes</taxon>
        <taxon>Trematoda</taxon>
        <taxon>Digenea</taxon>
        <taxon>Opisthorchiida</taxon>
        <taxon>Opisthorchiata</taxon>
        <taxon>Opisthorchiidae</taxon>
        <taxon>Opisthorchis</taxon>
    </lineage>
</organism>
<dbReference type="InterPro" id="IPR036116">
    <property type="entry name" value="FN3_sf"/>
</dbReference>
<feature type="domain" description="Fibronectin type-III" evidence="2">
    <location>
        <begin position="745"/>
        <end position="821"/>
    </location>
</feature>
<dbReference type="InterPro" id="IPR003961">
    <property type="entry name" value="FN3_dom"/>
</dbReference>
<dbReference type="SUPFAM" id="SSF49265">
    <property type="entry name" value="Fibronectin type III"/>
    <property type="match status" value="2"/>
</dbReference>
<evidence type="ECO:0000313" key="3">
    <source>
        <dbReference type="EMBL" id="OON22165.1"/>
    </source>
</evidence>
<keyword evidence="4" id="KW-1185">Reference proteome</keyword>
<dbReference type="InterPro" id="IPR013783">
    <property type="entry name" value="Ig-like_fold"/>
</dbReference>
<dbReference type="AlphaFoldDB" id="A0A1S8X614"/>
<proteinExistence type="predicted"/>
<evidence type="ECO:0000256" key="1">
    <source>
        <dbReference type="ARBA" id="ARBA00022737"/>
    </source>
</evidence>
<accession>A0A1S8X614</accession>
<feature type="domain" description="Fibronectin type-III" evidence="2">
    <location>
        <begin position="833"/>
        <end position="910"/>
    </location>
</feature>